<dbReference type="GO" id="GO:0001786">
    <property type="term" value="F:phosphatidylserine binding"/>
    <property type="evidence" value="ECO:0007669"/>
    <property type="project" value="TreeGrafter"/>
</dbReference>
<dbReference type="GO" id="GO:0005544">
    <property type="term" value="F:calcium-dependent phospholipid binding"/>
    <property type="evidence" value="ECO:0007669"/>
    <property type="project" value="UniProtKB-KW"/>
</dbReference>
<accession>A0AAV6YHX5</accession>
<protein>
    <recommendedName>
        <fullName evidence="8">Annexin</fullName>
    </recommendedName>
</protein>
<dbReference type="AlphaFoldDB" id="A0AAV6YHX5"/>
<dbReference type="FunFam" id="1.10.220.10:FF:000006">
    <property type="entry name" value="Annexin"/>
    <property type="match status" value="1"/>
</dbReference>
<sequence length="318" mass="36497">MAASDEHGSLTRAFSGLGVDENALISILGKWHPEQRQSFRKGTPDFFIQDERQFERWNDSHVLQLRQEFLRLNEAIVLWTMHPWERDARLLKESLYKGPSQYNVLVEIAATRSAEELLGARRAYHSLFDHSVEEAVAFQVHTPDKKLLVALLSSYRYEGPKVNDEIAKLEAKTISNAIIKGGALVEDEEIVRILSTRSKLHLKAVYKHYKEISGNYLDEDLDGVPRLKETVECLITPQTYFSKVRFNHYVLDASLRLNADEITKDALTRVIPTRADVDMKLIKEEYHKNYGADLPKKIQDVANGNYRDFLLTLIARGD</sequence>
<dbReference type="GO" id="GO:0009651">
    <property type="term" value="P:response to salt stress"/>
    <property type="evidence" value="ECO:0007669"/>
    <property type="project" value="TreeGrafter"/>
</dbReference>
<dbReference type="GO" id="GO:0009408">
    <property type="term" value="P:response to heat"/>
    <property type="evidence" value="ECO:0007669"/>
    <property type="project" value="TreeGrafter"/>
</dbReference>
<dbReference type="EMBL" id="WHWC01000001">
    <property type="protein sequence ID" value="KAG8391148.1"/>
    <property type="molecule type" value="Genomic_DNA"/>
</dbReference>
<evidence type="ECO:0000256" key="1">
    <source>
        <dbReference type="ARBA" id="ARBA00022723"/>
    </source>
</evidence>
<keyword evidence="7" id="KW-1185">Reference proteome</keyword>
<keyword evidence="5" id="KW-0111">Calcium/phospholipid-binding</keyword>
<dbReference type="Proteomes" id="UP000826271">
    <property type="component" value="Unassembled WGS sequence"/>
</dbReference>
<keyword evidence="1" id="KW-0479">Metal-binding</keyword>
<dbReference type="GO" id="GO:0005886">
    <property type="term" value="C:plasma membrane"/>
    <property type="evidence" value="ECO:0007669"/>
    <property type="project" value="TreeGrafter"/>
</dbReference>
<dbReference type="Pfam" id="PF00191">
    <property type="entry name" value="Annexin"/>
    <property type="match status" value="2"/>
</dbReference>
<evidence type="ECO:0008006" key="8">
    <source>
        <dbReference type="Google" id="ProtNLM"/>
    </source>
</evidence>
<dbReference type="PRINTS" id="PR00196">
    <property type="entry name" value="ANNEXIN"/>
</dbReference>
<keyword evidence="4" id="KW-0041">Annexin</keyword>
<keyword evidence="2" id="KW-0677">Repeat</keyword>
<dbReference type="PANTHER" id="PTHR10502:SF196">
    <property type="entry name" value="ANNEXIN D4"/>
    <property type="match status" value="1"/>
</dbReference>
<evidence type="ECO:0000256" key="2">
    <source>
        <dbReference type="ARBA" id="ARBA00022737"/>
    </source>
</evidence>
<dbReference type="InterPro" id="IPR037104">
    <property type="entry name" value="Annexin_sf"/>
</dbReference>
<dbReference type="FunFam" id="1.10.220.10:FF:000021">
    <property type="entry name" value="annexin D4"/>
    <property type="match status" value="1"/>
</dbReference>
<dbReference type="FunFam" id="1.10.220.10:FF:000014">
    <property type="entry name" value="annexin D4"/>
    <property type="match status" value="1"/>
</dbReference>
<proteinExistence type="predicted"/>
<dbReference type="InterPro" id="IPR018502">
    <property type="entry name" value="Annexin_repeat"/>
</dbReference>
<evidence type="ECO:0000313" key="7">
    <source>
        <dbReference type="Proteomes" id="UP000826271"/>
    </source>
</evidence>
<dbReference type="SUPFAM" id="SSF47874">
    <property type="entry name" value="Annexin"/>
    <property type="match status" value="1"/>
</dbReference>
<dbReference type="PANTHER" id="PTHR10502">
    <property type="entry name" value="ANNEXIN"/>
    <property type="match status" value="1"/>
</dbReference>
<gene>
    <name evidence="6" type="ORF">BUALT_Bualt01G0157700</name>
</gene>
<organism evidence="6 7">
    <name type="scientific">Buddleja alternifolia</name>
    <dbReference type="NCBI Taxonomy" id="168488"/>
    <lineage>
        <taxon>Eukaryota</taxon>
        <taxon>Viridiplantae</taxon>
        <taxon>Streptophyta</taxon>
        <taxon>Embryophyta</taxon>
        <taxon>Tracheophyta</taxon>
        <taxon>Spermatophyta</taxon>
        <taxon>Magnoliopsida</taxon>
        <taxon>eudicotyledons</taxon>
        <taxon>Gunneridae</taxon>
        <taxon>Pentapetalae</taxon>
        <taxon>asterids</taxon>
        <taxon>lamiids</taxon>
        <taxon>Lamiales</taxon>
        <taxon>Scrophulariaceae</taxon>
        <taxon>Buddlejeae</taxon>
        <taxon>Buddleja</taxon>
    </lineage>
</organism>
<dbReference type="GO" id="GO:0005509">
    <property type="term" value="F:calcium ion binding"/>
    <property type="evidence" value="ECO:0007669"/>
    <property type="project" value="InterPro"/>
</dbReference>
<evidence type="ECO:0000256" key="3">
    <source>
        <dbReference type="ARBA" id="ARBA00022837"/>
    </source>
</evidence>
<dbReference type="GO" id="GO:0005737">
    <property type="term" value="C:cytoplasm"/>
    <property type="evidence" value="ECO:0007669"/>
    <property type="project" value="TreeGrafter"/>
</dbReference>
<dbReference type="Gene3D" id="1.10.220.10">
    <property type="entry name" value="Annexin"/>
    <property type="match status" value="3"/>
</dbReference>
<reference evidence="6" key="1">
    <citation type="submission" date="2019-10" db="EMBL/GenBank/DDBJ databases">
        <authorList>
            <person name="Zhang R."/>
            <person name="Pan Y."/>
            <person name="Wang J."/>
            <person name="Ma R."/>
            <person name="Yu S."/>
        </authorList>
    </citation>
    <scope>NUCLEOTIDE SEQUENCE</scope>
    <source>
        <strain evidence="6">LA-IB0</strain>
        <tissue evidence="6">Leaf</tissue>
    </source>
</reference>
<dbReference type="GO" id="GO:0009414">
    <property type="term" value="P:response to water deprivation"/>
    <property type="evidence" value="ECO:0007669"/>
    <property type="project" value="TreeGrafter"/>
</dbReference>
<name>A0AAV6YHX5_9LAMI</name>
<comment type="caution">
    <text evidence="6">The sequence shown here is derived from an EMBL/GenBank/DDBJ whole genome shotgun (WGS) entry which is preliminary data.</text>
</comment>
<dbReference type="SMART" id="SM00335">
    <property type="entry name" value="ANX"/>
    <property type="match status" value="3"/>
</dbReference>
<dbReference type="GO" id="GO:0009409">
    <property type="term" value="P:response to cold"/>
    <property type="evidence" value="ECO:0007669"/>
    <property type="project" value="TreeGrafter"/>
</dbReference>
<evidence type="ECO:0000256" key="5">
    <source>
        <dbReference type="ARBA" id="ARBA00023302"/>
    </source>
</evidence>
<evidence type="ECO:0000313" key="6">
    <source>
        <dbReference type="EMBL" id="KAG8391148.1"/>
    </source>
</evidence>
<evidence type="ECO:0000256" key="4">
    <source>
        <dbReference type="ARBA" id="ARBA00023216"/>
    </source>
</evidence>
<dbReference type="InterPro" id="IPR001464">
    <property type="entry name" value="Annexin"/>
</dbReference>
<keyword evidence="3" id="KW-0106">Calcium</keyword>
<dbReference type="PROSITE" id="PS51897">
    <property type="entry name" value="ANNEXIN_2"/>
    <property type="match status" value="2"/>
</dbReference>